<dbReference type="EMBL" id="JAAALK010000080">
    <property type="protein sequence ID" value="KAG8091473.1"/>
    <property type="molecule type" value="Genomic_DNA"/>
</dbReference>
<proteinExistence type="predicted"/>
<sequence>MLLATPCQTTPTSTTRPSLVHRHLHTPPSHRFLANDRNLTTTTTMGGEGSGADDSIPWGGCPPPPPCSS</sequence>
<feature type="compositionally biased region" description="Pro residues" evidence="1">
    <location>
        <begin position="60"/>
        <end position="69"/>
    </location>
</feature>
<feature type="compositionally biased region" description="Low complexity" evidence="1">
    <location>
        <begin position="1"/>
        <end position="17"/>
    </location>
</feature>
<dbReference type="AlphaFoldDB" id="A0A8J5WM05"/>
<evidence type="ECO:0000313" key="2">
    <source>
        <dbReference type="EMBL" id="KAG8091473.1"/>
    </source>
</evidence>
<organism evidence="2 3">
    <name type="scientific">Zizania palustris</name>
    <name type="common">Northern wild rice</name>
    <dbReference type="NCBI Taxonomy" id="103762"/>
    <lineage>
        <taxon>Eukaryota</taxon>
        <taxon>Viridiplantae</taxon>
        <taxon>Streptophyta</taxon>
        <taxon>Embryophyta</taxon>
        <taxon>Tracheophyta</taxon>
        <taxon>Spermatophyta</taxon>
        <taxon>Magnoliopsida</taxon>
        <taxon>Liliopsida</taxon>
        <taxon>Poales</taxon>
        <taxon>Poaceae</taxon>
        <taxon>BOP clade</taxon>
        <taxon>Oryzoideae</taxon>
        <taxon>Oryzeae</taxon>
        <taxon>Zizaniinae</taxon>
        <taxon>Zizania</taxon>
    </lineage>
</organism>
<protein>
    <submittedName>
        <fullName evidence="2">Uncharacterized protein</fullName>
    </submittedName>
</protein>
<keyword evidence="3" id="KW-1185">Reference proteome</keyword>
<name>A0A8J5WM05_ZIZPA</name>
<accession>A0A8J5WM05</accession>
<reference evidence="2" key="1">
    <citation type="journal article" date="2021" name="bioRxiv">
        <title>Whole Genome Assembly and Annotation of Northern Wild Rice, Zizania palustris L., Supports a Whole Genome Duplication in the Zizania Genus.</title>
        <authorList>
            <person name="Haas M."/>
            <person name="Kono T."/>
            <person name="Macchietto M."/>
            <person name="Millas R."/>
            <person name="McGilp L."/>
            <person name="Shao M."/>
            <person name="Duquette J."/>
            <person name="Hirsch C.N."/>
            <person name="Kimball J."/>
        </authorList>
    </citation>
    <scope>NUCLEOTIDE SEQUENCE</scope>
    <source>
        <tissue evidence="2">Fresh leaf tissue</tissue>
    </source>
</reference>
<evidence type="ECO:0000256" key="1">
    <source>
        <dbReference type="SAM" id="MobiDB-lite"/>
    </source>
</evidence>
<reference evidence="2" key="2">
    <citation type="submission" date="2021-02" db="EMBL/GenBank/DDBJ databases">
        <authorList>
            <person name="Kimball J.A."/>
            <person name="Haas M.W."/>
            <person name="Macchietto M."/>
            <person name="Kono T."/>
            <person name="Duquette J."/>
            <person name="Shao M."/>
        </authorList>
    </citation>
    <scope>NUCLEOTIDE SEQUENCE</scope>
    <source>
        <tissue evidence="2">Fresh leaf tissue</tissue>
    </source>
</reference>
<comment type="caution">
    <text evidence="2">The sequence shown here is derived from an EMBL/GenBank/DDBJ whole genome shotgun (WGS) entry which is preliminary data.</text>
</comment>
<feature type="region of interest" description="Disordered" evidence="1">
    <location>
        <begin position="1"/>
        <end position="69"/>
    </location>
</feature>
<evidence type="ECO:0000313" key="3">
    <source>
        <dbReference type="Proteomes" id="UP000729402"/>
    </source>
</evidence>
<dbReference type="Proteomes" id="UP000729402">
    <property type="component" value="Unassembled WGS sequence"/>
</dbReference>
<gene>
    <name evidence="2" type="ORF">GUJ93_ZPchr0012g22155</name>
</gene>